<dbReference type="Proteomes" id="UP000572268">
    <property type="component" value="Unassembled WGS sequence"/>
</dbReference>
<evidence type="ECO:0000313" key="3">
    <source>
        <dbReference type="EMBL" id="KAF4648838.1"/>
    </source>
</evidence>
<evidence type="ECO:0000313" key="4">
    <source>
        <dbReference type="Proteomes" id="UP000570595"/>
    </source>
</evidence>
<dbReference type="EMBL" id="JABANN010001775">
    <property type="protein sequence ID" value="KAF4648838.1"/>
    <property type="molecule type" value="Genomic_DNA"/>
</dbReference>
<evidence type="ECO:0000313" key="5">
    <source>
        <dbReference type="Proteomes" id="UP000572268"/>
    </source>
</evidence>
<dbReference type="Proteomes" id="UP000570595">
    <property type="component" value="Unassembled WGS sequence"/>
</dbReference>
<accession>A0A7J6KN27</accession>
<name>A0A7J6KN27_PEROL</name>
<feature type="compositionally biased region" description="Acidic residues" evidence="1">
    <location>
        <begin position="204"/>
        <end position="213"/>
    </location>
</feature>
<protein>
    <submittedName>
        <fullName evidence="2">Uncharacterized protein</fullName>
    </submittedName>
</protein>
<comment type="caution">
    <text evidence="2">The sequence shown here is derived from an EMBL/GenBank/DDBJ whole genome shotgun (WGS) entry which is preliminary data.</text>
</comment>
<feature type="region of interest" description="Disordered" evidence="1">
    <location>
        <begin position="191"/>
        <end position="213"/>
    </location>
</feature>
<reference evidence="4 5" key="1">
    <citation type="submission" date="2020-04" db="EMBL/GenBank/DDBJ databases">
        <title>Perkinsus olseni comparative genomics.</title>
        <authorList>
            <person name="Bogema D.R."/>
        </authorList>
    </citation>
    <scope>NUCLEOTIDE SEQUENCE [LARGE SCALE GENOMIC DNA]</scope>
    <source>
        <strain evidence="2">ATCC PRA-179</strain>
        <strain evidence="3">ATCC PRA-31</strain>
    </source>
</reference>
<dbReference type="AlphaFoldDB" id="A0A7J6KN27"/>
<organism evidence="2 4">
    <name type="scientific">Perkinsus olseni</name>
    <name type="common">Perkinsus atlanticus</name>
    <dbReference type="NCBI Taxonomy" id="32597"/>
    <lineage>
        <taxon>Eukaryota</taxon>
        <taxon>Sar</taxon>
        <taxon>Alveolata</taxon>
        <taxon>Perkinsozoa</taxon>
        <taxon>Perkinsea</taxon>
        <taxon>Perkinsida</taxon>
        <taxon>Perkinsidae</taxon>
        <taxon>Perkinsus</taxon>
    </lineage>
</organism>
<dbReference type="EMBL" id="JABAHT010001773">
    <property type="protein sequence ID" value="KAF4648430.1"/>
    <property type="molecule type" value="Genomic_DNA"/>
</dbReference>
<proteinExistence type="predicted"/>
<gene>
    <name evidence="3" type="ORF">FOL46_002413</name>
    <name evidence="2" type="ORF">FOZ61_002709</name>
</gene>
<evidence type="ECO:0000313" key="2">
    <source>
        <dbReference type="EMBL" id="KAF4648430.1"/>
    </source>
</evidence>
<evidence type="ECO:0000256" key="1">
    <source>
        <dbReference type="SAM" id="MobiDB-lite"/>
    </source>
</evidence>
<sequence length="450" mass="49731">MLGFSATTVGLWSREYEIAGQFAGGRRGQHPKTRSPIGSPEFEDFRQQLRTYIRTEAVGKGVLDEPATPVALRKAKHTLDGKDRVTGLPVMGDSMERPLCPEDDAGRRYECHDRHAHAVRALPELGADCCPRWRNCTTDAQAKRAVLAYGTPWSDPTVRQGMWGLPIAWSSETVPLRQVTMGTRWVISVEPKPQRSRPSRYDGYDQEPDSGDDATDPYPELLMLIAACGQVMFPDYVYYCLCCSRVVKLPEDPKANPLDVLWVHFADDRHAGRQYNRVPPPDARGKPGMFPMAWITHPVFADSACSAYNMMDGLCIDELPVEARPLATAMQYELDPRYHSVYVHHGLKRLFIFRAGDPGFCPRPATSEDLGPFVLPEGTCPFNPVIAMALARLSGNLDDSGVSAVRPDAPVEAPVEASVPHDSPAALVPYTAPTMTVPALMIPDQGYVIQ</sequence>